<feature type="transmembrane region" description="Helical" evidence="1">
    <location>
        <begin position="155"/>
        <end position="184"/>
    </location>
</feature>
<feature type="transmembrane region" description="Helical" evidence="1">
    <location>
        <begin position="31"/>
        <end position="49"/>
    </location>
</feature>
<evidence type="ECO:0000313" key="3">
    <source>
        <dbReference type="Proteomes" id="UP001373496"/>
    </source>
</evidence>
<keyword evidence="1" id="KW-1133">Transmembrane helix</keyword>
<gene>
    <name evidence="2" type="ORF">UXQ13_05690</name>
</gene>
<accession>A0ABU8E2T2</accession>
<reference evidence="2 3" key="1">
    <citation type="submission" date="2024-03" db="EMBL/GenBank/DDBJ databases">
        <title>Draft genome sequence of Klenkia terrae.</title>
        <authorList>
            <person name="Duangmal K."/>
            <person name="Chantavorakit T."/>
        </authorList>
    </citation>
    <scope>NUCLEOTIDE SEQUENCE [LARGE SCALE GENOMIC DNA]</scope>
    <source>
        <strain evidence="2 3">JCM 17786</strain>
    </source>
</reference>
<evidence type="ECO:0000313" key="2">
    <source>
        <dbReference type="EMBL" id="MEI4277952.1"/>
    </source>
</evidence>
<name>A0ABU8E2T2_9ACTN</name>
<protein>
    <submittedName>
        <fullName evidence="2">Uncharacterized protein</fullName>
    </submittedName>
</protein>
<organism evidence="2 3">
    <name type="scientific">Klenkia terrae</name>
    <dbReference type="NCBI Taxonomy" id="1052259"/>
    <lineage>
        <taxon>Bacteria</taxon>
        <taxon>Bacillati</taxon>
        <taxon>Actinomycetota</taxon>
        <taxon>Actinomycetes</taxon>
        <taxon>Geodermatophilales</taxon>
        <taxon>Geodermatophilaceae</taxon>
        <taxon>Klenkia</taxon>
    </lineage>
</organism>
<comment type="caution">
    <text evidence="2">The sequence shown here is derived from an EMBL/GenBank/DDBJ whole genome shotgun (WGS) entry which is preliminary data.</text>
</comment>
<keyword evidence="1" id="KW-0812">Transmembrane</keyword>
<evidence type="ECO:0000256" key="1">
    <source>
        <dbReference type="SAM" id="Phobius"/>
    </source>
</evidence>
<keyword evidence="1" id="KW-0472">Membrane</keyword>
<feature type="transmembrane region" description="Helical" evidence="1">
    <location>
        <begin position="118"/>
        <end position="143"/>
    </location>
</feature>
<keyword evidence="3" id="KW-1185">Reference proteome</keyword>
<dbReference type="Proteomes" id="UP001373496">
    <property type="component" value="Unassembled WGS sequence"/>
</dbReference>
<dbReference type="EMBL" id="JBAPLV010000004">
    <property type="protein sequence ID" value="MEI4277952.1"/>
    <property type="molecule type" value="Genomic_DNA"/>
</dbReference>
<feature type="transmembrane region" description="Helical" evidence="1">
    <location>
        <begin position="61"/>
        <end position="86"/>
    </location>
</feature>
<sequence>MAAGRGHPPVTGSARDVLTRALRLLVRHRRTAYLTAALATAVNTVPDVVRQLLVRDDPSRWHALAVDVVGVLTAVLAQLWVTGALVDLPGGGVARRRGALARGTRVGLRAVRAAPATVLAGVVAGGAVSAVLTLPASVAALGAGQVLGPLRDPDAGAFAVATVSDVVASAATLPFLALVLVLVGAGRVRDGGDRVTGEP</sequence>
<proteinExistence type="predicted"/>
<dbReference type="RefSeq" id="WP_336391920.1">
    <property type="nucleotide sequence ID" value="NZ_JBAPLV010000004.1"/>
</dbReference>